<name>A0ABT9I1F4_9GAMM</name>
<evidence type="ECO:0000313" key="6">
    <source>
        <dbReference type="EMBL" id="MDP5137215.1"/>
    </source>
</evidence>
<evidence type="ECO:0000256" key="2">
    <source>
        <dbReference type="ARBA" id="ARBA00023015"/>
    </source>
</evidence>
<dbReference type="Gene3D" id="1.10.10.10">
    <property type="entry name" value="Winged helix-like DNA-binding domain superfamily/Winged helix DNA-binding domain"/>
    <property type="match status" value="1"/>
</dbReference>
<comment type="caution">
    <text evidence="6">The sequence shown here is derived from an EMBL/GenBank/DDBJ whole genome shotgun (WGS) entry which is preliminary data.</text>
</comment>
<dbReference type="SUPFAM" id="SSF46785">
    <property type="entry name" value="Winged helix' DNA-binding domain"/>
    <property type="match status" value="1"/>
</dbReference>
<evidence type="ECO:0000313" key="7">
    <source>
        <dbReference type="Proteomes" id="UP001231109"/>
    </source>
</evidence>
<dbReference type="InterPro" id="IPR005119">
    <property type="entry name" value="LysR_subst-bd"/>
</dbReference>
<organism evidence="6 7">
    <name type="scientific">Rheinheimera baltica</name>
    <dbReference type="NCBI Taxonomy" id="67576"/>
    <lineage>
        <taxon>Bacteria</taxon>
        <taxon>Pseudomonadati</taxon>
        <taxon>Pseudomonadota</taxon>
        <taxon>Gammaproteobacteria</taxon>
        <taxon>Chromatiales</taxon>
        <taxon>Chromatiaceae</taxon>
        <taxon>Rheinheimera</taxon>
    </lineage>
</organism>
<keyword evidence="3" id="KW-0238">DNA-binding</keyword>
<evidence type="ECO:0000256" key="4">
    <source>
        <dbReference type="ARBA" id="ARBA00023163"/>
    </source>
</evidence>
<dbReference type="PRINTS" id="PR00039">
    <property type="entry name" value="HTHLYSR"/>
</dbReference>
<dbReference type="InterPro" id="IPR036390">
    <property type="entry name" value="WH_DNA-bd_sf"/>
</dbReference>
<evidence type="ECO:0000259" key="5">
    <source>
        <dbReference type="PROSITE" id="PS50931"/>
    </source>
</evidence>
<sequence length="294" mass="32735">MIEIKHLRTVRALFDTGSVQAAANMLCVTQSALSHQLKELEHRVGSVLFERKTQPVQFSHAGELLLKLARKVLPAVDEVTEQLKAGNDDTQALQLCVECHACFHWLLPAVRHFNAQPNLPAVEFVPFIEHNAIEALLHQQLDVVLTTDIRMTEQVSFHHLFNMELRLLLSPDHALANCTYIKPAQLISETLLSYPVPVARQDVFRHFLAETDFKGKVKPVAQGSQILQLVAAGQGIAVMPSWMAQPYQQQGLICSIALGPEGLRRPMYLACRQAQLSSSIKALTLSIRQFSPVG</sequence>
<evidence type="ECO:0000256" key="3">
    <source>
        <dbReference type="ARBA" id="ARBA00023125"/>
    </source>
</evidence>
<keyword evidence="7" id="KW-1185">Reference proteome</keyword>
<feature type="domain" description="HTH lysR-type" evidence="5">
    <location>
        <begin position="2"/>
        <end position="59"/>
    </location>
</feature>
<dbReference type="PROSITE" id="PS50931">
    <property type="entry name" value="HTH_LYSR"/>
    <property type="match status" value="1"/>
</dbReference>
<dbReference type="RefSeq" id="WP_305976610.1">
    <property type="nucleotide sequence ID" value="NZ_JAPJDZ010000041.1"/>
</dbReference>
<keyword evidence="2" id="KW-0805">Transcription regulation</keyword>
<accession>A0ABT9I1F4</accession>
<dbReference type="SUPFAM" id="SSF53850">
    <property type="entry name" value="Periplasmic binding protein-like II"/>
    <property type="match status" value="1"/>
</dbReference>
<dbReference type="PANTHER" id="PTHR30126:SF25">
    <property type="entry name" value="HTH-TYPE TRANSCRIPTIONAL REGULATOR METR"/>
    <property type="match status" value="1"/>
</dbReference>
<keyword evidence="4" id="KW-0804">Transcription</keyword>
<dbReference type="Proteomes" id="UP001231109">
    <property type="component" value="Unassembled WGS sequence"/>
</dbReference>
<dbReference type="Gene3D" id="3.40.190.10">
    <property type="entry name" value="Periplasmic binding protein-like II"/>
    <property type="match status" value="1"/>
</dbReference>
<comment type="similarity">
    <text evidence="1">Belongs to the LysR transcriptional regulatory family.</text>
</comment>
<dbReference type="InterPro" id="IPR036388">
    <property type="entry name" value="WH-like_DNA-bd_sf"/>
</dbReference>
<dbReference type="InterPro" id="IPR000847">
    <property type="entry name" value="LysR_HTH_N"/>
</dbReference>
<proteinExistence type="inferred from homology"/>
<dbReference type="Pfam" id="PF03466">
    <property type="entry name" value="LysR_substrate"/>
    <property type="match status" value="1"/>
</dbReference>
<protein>
    <submittedName>
        <fullName evidence="6">LysR substrate-binding domain-containing protein</fullName>
    </submittedName>
</protein>
<dbReference type="Pfam" id="PF00126">
    <property type="entry name" value="HTH_1"/>
    <property type="match status" value="1"/>
</dbReference>
<gene>
    <name evidence="6" type="ORF">ORJ04_14770</name>
</gene>
<evidence type="ECO:0000256" key="1">
    <source>
        <dbReference type="ARBA" id="ARBA00009437"/>
    </source>
</evidence>
<dbReference type="PANTHER" id="PTHR30126">
    <property type="entry name" value="HTH-TYPE TRANSCRIPTIONAL REGULATOR"/>
    <property type="match status" value="1"/>
</dbReference>
<reference evidence="6 7" key="1">
    <citation type="submission" date="2022-11" db="EMBL/GenBank/DDBJ databases">
        <title>Viruses from the air-sea interface of a natural surface slick.</title>
        <authorList>
            <person name="Rahlff J."/>
            <person name="Holmfeldt K."/>
        </authorList>
    </citation>
    <scope>NUCLEOTIDE SEQUENCE [LARGE SCALE GENOMIC DNA]</scope>
    <source>
        <strain evidence="6 7">SMS4</strain>
    </source>
</reference>
<dbReference type="EMBL" id="JAPJDZ010000041">
    <property type="protein sequence ID" value="MDP5137215.1"/>
    <property type="molecule type" value="Genomic_DNA"/>
</dbReference>